<accession>A0AAP0ID62</accession>
<keyword evidence="3" id="KW-1185">Reference proteome</keyword>
<evidence type="ECO:0000313" key="2">
    <source>
        <dbReference type="EMBL" id="KAK9113264.1"/>
    </source>
</evidence>
<dbReference type="PANTHER" id="PTHR21068">
    <property type="entry name" value="SPARTIN"/>
    <property type="match status" value="1"/>
</dbReference>
<sequence>MGGRAVAPSLILSMDSQKQHGRSVLYPQVIESNPEPSASPFFSNNNNNNNTHSSIYPNCLDDDDDDEYHPCSCNSMSMEMAVEEEVLLSIPGAILHLIDHQKSVHLASGDLSVVRLRQGDNVVAVLARIQDQIQWPLAKDEPTVKLDHSHYFFTLTTTSHDHEQDHVLNYGLTIPAAAADQDQDQDQNFELVKELDDILQLYTCFSIHKVEVVTEEEIENVLSVDARSERSAEAYWTTLAPNVEDYGGSVARAIAAGSTHLIKAILWCGDVTVHRLKWGDQFLRNRVNPCAKESEVSPAALRRIKRVKRISKMSDSLANGLLSGVLKLSAFFTTSIANSKAANNFFSLLPGEIVLASLDGFSKVCDAFEVSGKNVMSTTSVVTTGLVSHRYGEKAGEATSHGLDAAGHAIGTAWAVFKIRKALNPKSAIKPTSLTKAAIADARSKQRK</sequence>
<proteinExistence type="predicted"/>
<dbReference type="InterPro" id="IPR045036">
    <property type="entry name" value="Spartin-like"/>
</dbReference>
<dbReference type="Pfam" id="PF06911">
    <property type="entry name" value="Senescence"/>
    <property type="match status" value="1"/>
</dbReference>
<comment type="caution">
    <text evidence="2">The sequence shown here is derived from an EMBL/GenBank/DDBJ whole genome shotgun (WGS) entry which is preliminary data.</text>
</comment>
<reference evidence="2 3" key="1">
    <citation type="submission" date="2024-01" db="EMBL/GenBank/DDBJ databases">
        <title>Genome assemblies of Stephania.</title>
        <authorList>
            <person name="Yang L."/>
        </authorList>
    </citation>
    <scope>NUCLEOTIDE SEQUENCE [LARGE SCALE GENOMIC DNA]</scope>
    <source>
        <strain evidence="2">JXDWG</strain>
        <tissue evidence="2">Leaf</tissue>
    </source>
</reference>
<gene>
    <name evidence="2" type="ORF">Scep_020783</name>
</gene>
<dbReference type="InterPro" id="IPR009686">
    <property type="entry name" value="Senescence/spartin_C"/>
</dbReference>
<protein>
    <recommendedName>
        <fullName evidence="1">Senescence domain-containing protein</fullName>
    </recommendedName>
</protein>
<dbReference type="GO" id="GO:0005886">
    <property type="term" value="C:plasma membrane"/>
    <property type="evidence" value="ECO:0007669"/>
    <property type="project" value="TreeGrafter"/>
</dbReference>
<name>A0AAP0ID62_9MAGN</name>
<dbReference type="EMBL" id="JBBNAG010000008">
    <property type="protein sequence ID" value="KAK9113264.1"/>
    <property type="molecule type" value="Genomic_DNA"/>
</dbReference>
<dbReference type="AlphaFoldDB" id="A0AAP0ID62"/>
<feature type="domain" description="Senescence" evidence="1">
    <location>
        <begin position="253"/>
        <end position="438"/>
    </location>
</feature>
<evidence type="ECO:0000259" key="1">
    <source>
        <dbReference type="Pfam" id="PF06911"/>
    </source>
</evidence>
<dbReference type="PANTHER" id="PTHR21068:SF43">
    <property type="entry name" value="SPARTIN"/>
    <property type="match status" value="1"/>
</dbReference>
<organism evidence="2 3">
    <name type="scientific">Stephania cephalantha</name>
    <dbReference type="NCBI Taxonomy" id="152367"/>
    <lineage>
        <taxon>Eukaryota</taxon>
        <taxon>Viridiplantae</taxon>
        <taxon>Streptophyta</taxon>
        <taxon>Embryophyta</taxon>
        <taxon>Tracheophyta</taxon>
        <taxon>Spermatophyta</taxon>
        <taxon>Magnoliopsida</taxon>
        <taxon>Ranunculales</taxon>
        <taxon>Menispermaceae</taxon>
        <taxon>Menispermoideae</taxon>
        <taxon>Cissampelideae</taxon>
        <taxon>Stephania</taxon>
    </lineage>
</organism>
<evidence type="ECO:0000313" key="3">
    <source>
        <dbReference type="Proteomes" id="UP001419268"/>
    </source>
</evidence>
<dbReference type="Proteomes" id="UP001419268">
    <property type="component" value="Unassembled WGS sequence"/>
</dbReference>